<dbReference type="STRING" id="48256.CLHUN_23390"/>
<organism evidence="1 2">
    <name type="scientific">Ruminiclostridium hungatei</name>
    <name type="common">Clostridium hungatei</name>
    <dbReference type="NCBI Taxonomy" id="48256"/>
    <lineage>
        <taxon>Bacteria</taxon>
        <taxon>Bacillati</taxon>
        <taxon>Bacillota</taxon>
        <taxon>Clostridia</taxon>
        <taxon>Eubacteriales</taxon>
        <taxon>Oscillospiraceae</taxon>
        <taxon>Ruminiclostridium</taxon>
    </lineage>
</organism>
<dbReference type="Gene3D" id="3.30.70.1120">
    <property type="entry name" value="TT1725-like"/>
    <property type="match status" value="1"/>
</dbReference>
<dbReference type="OrthoDB" id="9809023at2"/>
<evidence type="ECO:0000313" key="2">
    <source>
        <dbReference type="Proteomes" id="UP000191554"/>
    </source>
</evidence>
<dbReference type="EMBL" id="MZGX01000014">
    <property type="protein sequence ID" value="OPX43857.1"/>
    <property type="molecule type" value="Genomic_DNA"/>
</dbReference>
<dbReference type="InterPro" id="IPR036746">
    <property type="entry name" value="TT1725-like_sf"/>
</dbReference>
<comment type="caution">
    <text evidence="1">The sequence shown here is derived from an EMBL/GenBank/DDBJ whole genome shotgun (WGS) entry which is preliminary data.</text>
</comment>
<dbReference type="InterPro" id="IPR007546">
    <property type="entry name" value="DUF503"/>
</dbReference>
<dbReference type="SUPFAM" id="SSF103007">
    <property type="entry name" value="Hypothetical protein TT1725"/>
    <property type="match status" value="1"/>
</dbReference>
<proteinExistence type="predicted"/>
<dbReference type="Proteomes" id="UP000191554">
    <property type="component" value="Unassembled WGS sequence"/>
</dbReference>
<dbReference type="PANTHER" id="PTHR36441:SF1">
    <property type="entry name" value="DUF503 DOMAIN-CONTAINING PROTEIN"/>
    <property type="match status" value="1"/>
</dbReference>
<sequence length="93" mass="10714">MVVSALTMKLYAPECHSLKDKRMIVKSLIQKTRNRFNVSIAETDEQDFCQTIVIGAACVSHSRTQANTVLDQVMRFIEENTQAEIVDYLYEER</sequence>
<gene>
    <name evidence="1" type="ORF">CLHUN_23390</name>
</gene>
<dbReference type="PANTHER" id="PTHR36441">
    <property type="entry name" value="HYPOTHETICAL CYTOSOLIC PROTEIN"/>
    <property type="match status" value="1"/>
</dbReference>
<keyword evidence="2" id="KW-1185">Reference proteome</keyword>
<evidence type="ECO:0000313" key="1">
    <source>
        <dbReference type="EMBL" id="OPX43857.1"/>
    </source>
</evidence>
<dbReference type="RefSeq" id="WP_080064770.1">
    <property type="nucleotide sequence ID" value="NZ_MZGX01000014.1"/>
</dbReference>
<name>A0A1V4SKT7_RUMHU</name>
<dbReference type="AlphaFoldDB" id="A0A1V4SKT7"/>
<evidence type="ECO:0008006" key="3">
    <source>
        <dbReference type="Google" id="ProtNLM"/>
    </source>
</evidence>
<reference evidence="1 2" key="1">
    <citation type="submission" date="2017-03" db="EMBL/GenBank/DDBJ databases">
        <title>Genome sequence of Clostridium hungatei DSM 14427.</title>
        <authorList>
            <person name="Poehlein A."/>
            <person name="Daniel R."/>
        </authorList>
    </citation>
    <scope>NUCLEOTIDE SEQUENCE [LARGE SCALE GENOMIC DNA]</scope>
    <source>
        <strain evidence="1 2">DSM 14427</strain>
    </source>
</reference>
<dbReference type="Pfam" id="PF04456">
    <property type="entry name" value="DUF503"/>
    <property type="match status" value="1"/>
</dbReference>
<accession>A0A1V4SKT7</accession>
<protein>
    <recommendedName>
        <fullName evidence="3">YlxP-like protein</fullName>
    </recommendedName>
</protein>